<reference evidence="3 4" key="1">
    <citation type="journal article" date="2014" name="Int. J. Syst. Evol. Microbiol.">
        <title>Complete genome sequence of Corynebacterium casei LMG S-19264T (=DSM 44701T), isolated from a smear-ripened cheese.</title>
        <authorList>
            <consortium name="US DOE Joint Genome Institute (JGI-PGF)"/>
            <person name="Walter F."/>
            <person name="Albersmeier A."/>
            <person name="Kalinowski J."/>
            <person name="Ruckert C."/>
        </authorList>
    </citation>
    <scope>NUCLEOTIDE SEQUENCE [LARGE SCALE GENOMIC DNA]</scope>
    <source>
        <strain evidence="3 4">CGMCC 1.7286</strain>
    </source>
</reference>
<dbReference type="EMBL" id="BMLT01000005">
    <property type="protein sequence ID" value="GGO81855.1"/>
    <property type="molecule type" value="Genomic_DNA"/>
</dbReference>
<name>A0A918DTN0_9GAMM</name>
<evidence type="ECO:0000259" key="2">
    <source>
        <dbReference type="Pfam" id="PF07331"/>
    </source>
</evidence>
<evidence type="ECO:0000256" key="1">
    <source>
        <dbReference type="SAM" id="Phobius"/>
    </source>
</evidence>
<keyword evidence="1" id="KW-0472">Membrane</keyword>
<organism evidence="3 4">
    <name type="scientific">Marinobacterium nitratireducens</name>
    <dbReference type="NCBI Taxonomy" id="518897"/>
    <lineage>
        <taxon>Bacteria</taxon>
        <taxon>Pseudomonadati</taxon>
        <taxon>Pseudomonadota</taxon>
        <taxon>Gammaproteobacteria</taxon>
        <taxon>Oceanospirillales</taxon>
        <taxon>Oceanospirillaceae</taxon>
        <taxon>Marinobacterium</taxon>
    </lineage>
</organism>
<comment type="caution">
    <text evidence="3">The sequence shown here is derived from an EMBL/GenBank/DDBJ whole genome shotgun (WGS) entry which is preliminary data.</text>
</comment>
<dbReference type="Proteomes" id="UP000599578">
    <property type="component" value="Unassembled WGS sequence"/>
</dbReference>
<evidence type="ECO:0000313" key="3">
    <source>
        <dbReference type="EMBL" id="GGO81855.1"/>
    </source>
</evidence>
<sequence length="150" mass="16514">MTEDKVDFWAGVVIVIAGLFVTLYVIPFHVDSGFGFGLSPRFFPYICSVAITALGAFLVFFRVFGKEEGEVRSLLTIKVSGRLVLLAGLLALGLLVMNIWGYLPGGMFLVAAFMIALGEKRLSWIIPTAVGWPLFLWLLFEKLLETPLPG</sequence>
<feature type="transmembrane region" description="Helical" evidence="1">
    <location>
        <begin position="7"/>
        <end position="30"/>
    </location>
</feature>
<evidence type="ECO:0000313" key="4">
    <source>
        <dbReference type="Proteomes" id="UP000599578"/>
    </source>
</evidence>
<proteinExistence type="predicted"/>
<keyword evidence="1" id="KW-0812">Transmembrane</keyword>
<protein>
    <recommendedName>
        <fullName evidence="2">DUF1468 domain-containing protein</fullName>
    </recommendedName>
</protein>
<feature type="domain" description="DUF1468" evidence="2">
    <location>
        <begin position="9"/>
        <end position="149"/>
    </location>
</feature>
<dbReference type="Pfam" id="PF07331">
    <property type="entry name" value="TctB"/>
    <property type="match status" value="1"/>
</dbReference>
<feature type="transmembrane region" description="Helical" evidence="1">
    <location>
        <begin position="42"/>
        <end position="63"/>
    </location>
</feature>
<gene>
    <name evidence="3" type="ORF">GCM10011348_21820</name>
</gene>
<dbReference type="InterPro" id="IPR009936">
    <property type="entry name" value="DUF1468"/>
</dbReference>
<keyword evidence="4" id="KW-1185">Reference proteome</keyword>
<feature type="transmembrane region" description="Helical" evidence="1">
    <location>
        <begin position="83"/>
        <end position="116"/>
    </location>
</feature>
<keyword evidence="1" id="KW-1133">Transmembrane helix</keyword>
<feature type="transmembrane region" description="Helical" evidence="1">
    <location>
        <begin position="122"/>
        <end position="140"/>
    </location>
</feature>
<dbReference type="RefSeq" id="WP_188860634.1">
    <property type="nucleotide sequence ID" value="NZ_BMLT01000005.1"/>
</dbReference>
<accession>A0A918DTN0</accession>
<dbReference type="AlphaFoldDB" id="A0A918DTN0"/>